<organism evidence="1 2">
    <name type="scientific">Trichobilharzia regenti</name>
    <name type="common">Nasal bird schistosome</name>
    <dbReference type="NCBI Taxonomy" id="157069"/>
    <lineage>
        <taxon>Eukaryota</taxon>
        <taxon>Metazoa</taxon>
        <taxon>Spiralia</taxon>
        <taxon>Lophotrochozoa</taxon>
        <taxon>Platyhelminthes</taxon>
        <taxon>Trematoda</taxon>
        <taxon>Digenea</taxon>
        <taxon>Strigeidida</taxon>
        <taxon>Schistosomatoidea</taxon>
        <taxon>Schistosomatidae</taxon>
        <taxon>Trichobilharzia</taxon>
    </lineage>
</organism>
<name>A0AA85J5J3_TRIRE</name>
<sequence>MFSSLCITASAIKPDIGDPMGVPLTCSYIWPLNWKYVVRHRFMHSIQLVCCIFDCCGSCSSLLSNCSMVSFASFCPIEVYNAVTSKDTIISCSSIWMSLIFSRNWIAELME</sequence>
<reference evidence="2" key="2">
    <citation type="submission" date="2023-11" db="UniProtKB">
        <authorList>
            <consortium name="WormBaseParasite"/>
        </authorList>
    </citation>
    <scope>IDENTIFICATION</scope>
</reference>
<dbReference type="Proteomes" id="UP000050795">
    <property type="component" value="Unassembled WGS sequence"/>
</dbReference>
<proteinExistence type="predicted"/>
<evidence type="ECO:0000313" key="1">
    <source>
        <dbReference type="Proteomes" id="UP000050795"/>
    </source>
</evidence>
<evidence type="ECO:0000313" key="2">
    <source>
        <dbReference type="WBParaSite" id="TREG1_1490.1"/>
    </source>
</evidence>
<dbReference type="AlphaFoldDB" id="A0AA85J5J3"/>
<accession>A0AA85J5J3</accession>
<keyword evidence="1" id="KW-1185">Reference proteome</keyword>
<reference evidence="1" key="1">
    <citation type="submission" date="2022-06" db="EMBL/GenBank/DDBJ databases">
        <authorList>
            <person name="Berger JAMES D."/>
            <person name="Berger JAMES D."/>
        </authorList>
    </citation>
    <scope>NUCLEOTIDE SEQUENCE [LARGE SCALE GENOMIC DNA]</scope>
</reference>
<protein>
    <submittedName>
        <fullName evidence="2">Uncharacterized protein</fullName>
    </submittedName>
</protein>
<dbReference type="WBParaSite" id="TREG1_1490.1">
    <property type="protein sequence ID" value="TREG1_1490.1"/>
    <property type="gene ID" value="TREG1_1490"/>
</dbReference>